<protein>
    <submittedName>
        <fullName evidence="6">LLM class flavin-dependent oxidoreductase</fullName>
        <ecNumber evidence="6">1.-.-.-</ecNumber>
    </submittedName>
</protein>
<feature type="domain" description="Luciferase-like" evidence="5">
    <location>
        <begin position="1"/>
        <end position="296"/>
    </location>
</feature>
<organism evidence="6 7">
    <name type="scientific">Rhodococcus chondri</name>
    <dbReference type="NCBI Taxonomy" id="3065941"/>
    <lineage>
        <taxon>Bacteria</taxon>
        <taxon>Bacillati</taxon>
        <taxon>Actinomycetota</taxon>
        <taxon>Actinomycetes</taxon>
        <taxon>Mycobacteriales</taxon>
        <taxon>Nocardiaceae</taxon>
        <taxon>Rhodococcus</taxon>
    </lineage>
</organism>
<dbReference type="Pfam" id="PF00296">
    <property type="entry name" value="Bac_luciferase"/>
    <property type="match status" value="1"/>
</dbReference>
<dbReference type="PANTHER" id="PTHR42847">
    <property type="entry name" value="ALKANESULFONATE MONOOXYGENASE"/>
    <property type="match status" value="1"/>
</dbReference>
<name>A0ABU7JKQ0_9NOCA</name>
<evidence type="ECO:0000256" key="1">
    <source>
        <dbReference type="ARBA" id="ARBA00022630"/>
    </source>
</evidence>
<dbReference type="SUPFAM" id="SSF51679">
    <property type="entry name" value="Bacterial luciferase-like"/>
    <property type="match status" value="1"/>
</dbReference>
<keyword evidence="1" id="KW-0285">Flavoprotein</keyword>
<evidence type="ECO:0000313" key="6">
    <source>
        <dbReference type="EMBL" id="MEE2030623.1"/>
    </source>
</evidence>
<accession>A0ABU7JKQ0</accession>
<evidence type="ECO:0000259" key="5">
    <source>
        <dbReference type="Pfam" id="PF00296"/>
    </source>
</evidence>
<dbReference type="Gene3D" id="3.20.20.30">
    <property type="entry name" value="Luciferase-like domain"/>
    <property type="match status" value="1"/>
</dbReference>
<keyword evidence="4" id="KW-0503">Monooxygenase</keyword>
<dbReference type="GO" id="GO:0016491">
    <property type="term" value="F:oxidoreductase activity"/>
    <property type="evidence" value="ECO:0007669"/>
    <property type="project" value="UniProtKB-KW"/>
</dbReference>
<reference evidence="6 7" key="1">
    <citation type="submission" date="2023-08" db="EMBL/GenBank/DDBJ databases">
        <authorList>
            <person name="Girao M."/>
            <person name="Carvalho M.F."/>
        </authorList>
    </citation>
    <scope>NUCLEOTIDE SEQUENCE [LARGE SCALE GENOMIC DNA]</scope>
    <source>
        <strain evidence="6 7">CC-R104</strain>
    </source>
</reference>
<keyword evidence="2" id="KW-0288">FMN</keyword>
<gene>
    <name evidence="6" type="ORF">Q8814_00585</name>
</gene>
<sequence length="358" mass="40424">MELGVILGDVHSTLSPREHLDGLLRQVEAAQRNGVRYIVMGHHYLYGNLRWLQPIPTLARLAAELDPGVRIGTMVVQVPLFHPVALAEELATLDILTRGQLVVGAGAGYRREEFTAFGVDFEQRFAMMDEALQIVRMLWTQDEVTFHGRFWTLDGVQTHIRPWQDPHPPIWIGALRDSGVRRSARLGDAWPVTPETRTSDMRRMFDVYAKARRKHGLPLVSRHPLRREIVPGATTEDAFRRFESMARDRLLAYARRELVTRDTEALTARFRQVAEKEAIIGTPDECLTQLRDLAAQAPVDPVIVRAQWPDMTSDDVVAYLDDLGRDIVPGLDEIVSIDARSLETHAESEHPTPTGAAR</sequence>
<evidence type="ECO:0000313" key="7">
    <source>
        <dbReference type="Proteomes" id="UP001331936"/>
    </source>
</evidence>
<dbReference type="InterPro" id="IPR011251">
    <property type="entry name" value="Luciferase-like_dom"/>
</dbReference>
<evidence type="ECO:0000256" key="3">
    <source>
        <dbReference type="ARBA" id="ARBA00023002"/>
    </source>
</evidence>
<keyword evidence="3 6" id="KW-0560">Oxidoreductase</keyword>
<dbReference type="InterPro" id="IPR036661">
    <property type="entry name" value="Luciferase-like_sf"/>
</dbReference>
<keyword evidence="7" id="KW-1185">Reference proteome</keyword>
<dbReference type="RefSeq" id="WP_330150044.1">
    <property type="nucleotide sequence ID" value="NZ_JAUZMZ010000001.1"/>
</dbReference>
<proteinExistence type="predicted"/>
<dbReference type="Proteomes" id="UP001331936">
    <property type="component" value="Unassembled WGS sequence"/>
</dbReference>
<evidence type="ECO:0000256" key="2">
    <source>
        <dbReference type="ARBA" id="ARBA00022643"/>
    </source>
</evidence>
<comment type="caution">
    <text evidence="6">The sequence shown here is derived from an EMBL/GenBank/DDBJ whole genome shotgun (WGS) entry which is preliminary data.</text>
</comment>
<evidence type="ECO:0000256" key="4">
    <source>
        <dbReference type="ARBA" id="ARBA00023033"/>
    </source>
</evidence>
<dbReference type="PANTHER" id="PTHR42847:SF4">
    <property type="entry name" value="ALKANESULFONATE MONOOXYGENASE-RELATED"/>
    <property type="match status" value="1"/>
</dbReference>
<dbReference type="EC" id="1.-.-.-" evidence="6"/>
<dbReference type="EMBL" id="JAUZMZ010000001">
    <property type="protein sequence ID" value="MEE2030623.1"/>
    <property type="molecule type" value="Genomic_DNA"/>
</dbReference>
<dbReference type="InterPro" id="IPR050172">
    <property type="entry name" value="SsuD_RutA_monooxygenase"/>
</dbReference>